<protein>
    <recommendedName>
        <fullName evidence="3">Peptidase M1 membrane alanine aminopeptidase domain-containing protein</fullName>
    </recommendedName>
</protein>
<sequence length="405" mass="46429">MKNILFTLFLGIVAIQAQEADHLSMTLKFQDSTLLIDARYESSSIGDSDSAYFLLNPGYELDTIVSKGLKSYTVTQKKGSPLPFYHLEFDKEVAGQKTLLVDFRYQINLSEQNHMKSNWIELNADKLWFPNRNNLNNELTYEVSISNFPESYHLITHSDAVITKWDNQITISKTDPWYEVMILAGDSMKEWEFDDNITVIGSTDIDESTFRSIGLKVKHSIDILNAYFGKSDPINDFKVVLRNSSRSELGLGYQFNRRDLIVTGVDFDSYGNLSHEIAHFWWNKADFIKEPWMNESFANWGMYQVLRKYDKEEYEKVIASDIEIGETAMPVADASLFAPDAYGSYYCKGTVLLLRLEEKIGADAMQKLLSDCVEKNINSTEGFLSELELLTGKEVRSYFENLLKS</sequence>
<dbReference type="SUPFAM" id="SSF55486">
    <property type="entry name" value="Metalloproteases ('zincins'), catalytic domain"/>
    <property type="match status" value="1"/>
</dbReference>
<name>A0AAE3MIB4_9FLAO</name>
<proteinExistence type="predicted"/>
<dbReference type="RefSeq" id="WP_266010093.1">
    <property type="nucleotide sequence ID" value="NZ_JAPFQP010000001.1"/>
</dbReference>
<dbReference type="Gene3D" id="1.10.390.10">
    <property type="entry name" value="Neutral Protease Domain 2"/>
    <property type="match status" value="1"/>
</dbReference>
<evidence type="ECO:0008006" key="3">
    <source>
        <dbReference type="Google" id="ProtNLM"/>
    </source>
</evidence>
<evidence type="ECO:0000313" key="1">
    <source>
        <dbReference type="EMBL" id="MCX2718098.1"/>
    </source>
</evidence>
<dbReference type="InterPro" id="IPR027268">
    <property type="entry name" value="Peptidase_M4/M1_CTD_sf"/>
</dbReference>
<accession>A0AAE3MIB4</accession>
<evidence type="ECO:0000313" key="2">
    <source>
        <dbReference type="Proteomes" id="UP001207116"/>
    </source>
</evidence>
<dbReference type="AlphaFoldDB" id="A0AAE3MIB4"/>
<reference evidence="1" key="1">
    <citation type="submission" date="2022-11" db="EMBL/GenBank/DDBJ databases">
        <title>The characterization of three novel Bacteroidetes species and genomic analysis of their roles in tidal elemental geochemical cycles.</title>
        <authorList>
            <person name="Ma K.-J."/>
        </authorList>
    </citation>
    <scope>NUCLEOTIDE SEQUENCE</scope>
    <source>
        <strain evidence="1">M415</strain>
    </source>
</reference>
<keyword evidence="2" id="KW-1185">Reference proteome</keyword>
<dbReference type="Proteomes" id="UP001207116">
    <property type="component" value="Unassembled WGS sequence"/>
</dbReference>
<comment type="caution">
    <text evidence="1">The sequence shown here is derived from an EMBL/GenBank/DDBJ whole genome shotgun (WGS) entry which is preliminary data.</text>
</comment>
<dbReference type="EMBL" id="JAPFQP010000001">
    <property type="protein sequence ID" value="MCX2718098.1"/>
    <property type="molecule type" value="Genomic_DNA"/>
</dbReference>
<gene>
    <name evidence="1" type="ORF">OO016_00670</name>
</gene>
<organism evidence="1 2">
    <name type="scientific">Lentiprolixibacter aurantiacus</name>
    <dbReference type="NCBI Taxonomy" id="2993939"/>
    <lineage>
        <taxon>Bacteria</taxon>
        <taxon>Pseudomonadati</taxon>
        <taxon>Bacteroidota</taxon>
        <taxon>Flavobacteriia</taxon>
        <taxon>Flavobacteriales</taxon>
        <taxon>Flavobacteriaceae</taxon>
        <taxon>Lentiprolixibacter</taxon>
    </lineage>
</organism>